<accession>A0A5C6DK85</accession>
<reference evidence="2 3" key="1">
    <citation type="submission" date="2019-02" db="EMBL/GenBank/DDBJ databases">
        <title>Deep-cultivation of Planctomycetes and their phenomic and genomic characterization uncovers novel biology.</title>
        <authorList>
            <person name="Wiegand S."/>
            <person name="Jogler M."/>
            <person name="Boedeker C."/>
            <person name="Pinto D."/>
            <person name="Vollmers J."/>
            <person name="Rivas-Marin E."/>
            <person name="Kohn T."/>
            <person name="Peeters S.H."/>
            <person name="Heuer A."/>
            <person name="Rast P."/>
            <person name="Oberbeckmann S."/>
            <person name="Bunk B."/>
            <person name="Jeske O."/>
            <person name="Meyerdierks A."/>
            <person name="Storesund J.E."/>
            <person name="Kallscheuer N."/>
            <person name="Luecker S."/>
            <person name="Lage O.M."/>
            <person name="Pohl T."/>
            <person name="Merkel B.J."/>
            <person name="Hornburger P."/>
            <person name="Mueller R.-W."/>
            <person name="Bruemmer F."/>
            <person name="Labrenz M."/>
            <person name="Spormann A.M."/>
            <person name="Op Den Camp H."/>
            <person name="Overmann J."/>
            <person name="Amann R."/>
            <person name="Jetten M.S.M."/>
            <person name="Mascher T."/>
            <person name="Medema M.H."/>
            <person name="Devos D.P."/>
            <person name="Kaster A.-K."/>
            <person name="Ovreas L."/>
            <person name="Rohde M."/>
            <person name="Galperin M.Y."/>
            <person name="Jogler C."/>
        </authorList>
    </citation>
    <scope>NUCLEOTIDE SEQUENCE [LARGE SCALE GENOMIC DNA]</scope>
    <source>
        <strain evidence="2 3">Q31b</strain>
    </source>
</reference>
<feature type="transmembrane region" description="Helical" evidence="1">
    <location>
        <begin position="414"/>
        <end position="446"/>
    </location>
</feature>
<feature type="transmembrane region" description="Helical" evidence="1">
    <location>
        <begin position="452"/>
        <end position="473"/>
    </location>
</feature>
<proteinExistence type="predicted"/>
<feature type="transmembrane region" description="Helical" evidence="1">
    <location>
        <begin position="178"/>
        <end position="196"/>
    </location>
</feature>
<organism evidence="2 3">
    <name type="scientific">Novipirellula aureliae</name>
    <dbReference type="NCBI Taxonomy" id="2527966"/>
    <lineage>
        <taxon>Bacteria</taxon>
        <taxon>Pseudomonadati</taxon>
        <taxon>Planctomycetota</taxon>
        <taxon>Planctomycetia</taxon>
        <taxon>Pirellulales</taxon>
        <taxon>Pirellulaceae</taxon>
        <taxon>Novipirellula</taxon>
    </lineage>
</organism>
<dbReference type="OrthoDB" id="283260at2"/>
<dbReference type="RefSeq" id="WP_146602463.1">
    <property type="nucleotide sequence ID" value="NZ_SJPY01000010.1"/>
</dbReference>
<evidence type="ECO:0000313" key="3">
    <source>
        <dbReference type="Proteomes" id="UP000315471"/>
    </source>
</evidence>
<feature type="transmembrane region" description="Helical" evidence="1">
    <location>
        <begin position="584"/>
        <end position="605"/>
    </location>
</feature>
<feature type="transmembrane region" description="Helical" evidence="1">
    <location>
        <begin position="617"/>
        <end position="642"/>
    </location>
</feature>
<comment type="caution">
    <text evidence="2">The sequence shown here is derived from an EMBL/GenBank/DDBJ whole genome shotgun (WGS) entry which is preliminary data.</text>
</comment>
<feature type="transmembrane region" description="Helical" evidence="1">
    <location>
        <begin position="381"/>
        <end position="402"/>
    </location>
</feature>
<feature type="transmembrane region" description="Helical" evidence="1">
    <location>
        <begin position="75"/>
        <end position="99"/>
    </location>
</feature>
<feature type="transmembrane region" description="Helical" evidence="1">
    <location>
        <begin position="238"/>
        <end position="259"/>
    </location>
</feature>
<protein>
    <submittedName>
        <fullName evidence="2">Uncharacterized protein</fullName>
    </submittedName>
</protein>
<evidence type="ECO:0000256" key="1">
    <source>
        <dbReference type="SAM" id="Phobius"/>
    </source>
</evidence>
<keyword evidence="1" id="KW-0812">Transmembrane</keyword>
<feature type="transmembrane region" description="Helical" evidence="1">
    <location>
        <begin position="553"/>
        <end position="572"/>
    </location>
</feature>
<sequence length="657" mass="72425">MPPENFLLPENHVPREAWMLRITDPPANDRISVKSFIFGVGGLASGLFLMAFILPLVGSFLLSDWDFDDQLGSRLLVNQFVAGPLLAMFALCTVAPVLWHGSVMIRFAAAIAAIAIPCLILIEFYDQTSYQVLSDALLAGAGIFFFACAAVAIFYQWWTPWSLSPFCSHLDPIRPMGIRAIIELTFVVAIGCVIVGTNRSEEIATIFLISSVAGVMLGAIAIMTSHVLLQRRRVKRSYIAALVTLSFIVTFLGNALMAFSDSNSNRFTRPSFEEKSMAAFSYAVLGCVLLLFTLWFGTKWLKACGWQFICRRELAIDEYPVGAYCLTPEERRKREASHYLADSSPLRDSKSFPANLETPISAWVLHLFDLPKHALVSRTSFMSGLLGIAFALFFVGGMLPILMEIVESIYGTRLTYVVQMLVAQSLGLPVFILLCLATTAAMFWYGSLTMRFGMALLMVVPGFLTFLFSMSLFQNVSDIPSTMSSVLLAQLLAGATVAILIQFWTPWTLTHLRDADSPLPSTGIQSMIELTAIAAVSFTLFKLIDVIDLYEGLIFFAVVGVLGTSACTRAMIVFLSKEKCDRRAIVLAMLVAYFLAFAFNGFFAVAEFGWDSIRNNVIQIALLALYGAAILFGTVWVTLAWLSGCGWQCVNRRKSGV</sequence>
<keyword evidence="3" id="KW-1185">Reference proteome</keyword>
<keyword evidence="1" id="KW-1133">Transmembrane helix</keyword>
<dbReference type="EMBL" id="SJPY01000010">
    <property type="protein sequence ID" value="TWU35279.1"/>
    <property type="molecule type" value="Genomic_DNA"/>
</dbReference>
<evidence type="ECO:0000313" key="2">
    <source>
        <dbReference type="EMBL" id="TWU35279.1"/>
    </source>
</evidence>
<feature type="transmembrane region" description="Helical" evidence="1">
    <location>
        <begin position="279"/>
        <end position="298"/>
    </location>
</feature>
<dbReference type="Proteomes" id="UP000315471">
    <property type="component" value="Unassembled WGS sequence"/>
</dbReference>
<feature type="transmembrane region" description="Helical" evidence="1">
    <location>
        <begin position="36"/>
        <end position="63"/>
    </location>
</feature>
<feature type="transmembrane region" description="Helical" evidence="1">
    <location>
        <begin position="203"/>
        <end position="226"/>
    </location>
</feature>
<feature type="transmembrane region" description="Helical" evidence="1">
    <location>
        <begin position="485"/>
        <end position="504"/>
    </location>
</feature>
<feature type="transmembrane region" description="Helical" evidence="1">
    <location>
        <begin position="105"/>
        <end position="125"/>
    </location>
</feature>
<gene>
    <name evidence="2" type="ORF">Q31b_53750</name>
</gene>
<name>A0A5C6DK85_9BACT</name>
<keyword evidence="1" id="KW-0472">Membrane</keyword>
<feature type="transmembrane region" description="Helical" evidence="1">
    <location>
        <begin position="137"/>
        <end position="158"/>
    </location>
</feature>
<dbReference type="AlphaFoldDB" id="A0A5C6DK85"/>